<evidence type="ECO:0000256" key="7">
    <source>
        <dbReference type="ARBA" id="ARBA00042026"/>
    </source>
</evidence>
<evidence type="ECO:0000256" key="17">
    <source>
        <dbReference type="ARBA" id="ARBA00048611"/>
    </source>
</evidence>
<sequence>MDNVQNKTALVTGAGSGIGYCIAEELLRKGAKKVAIDDLPITHSYNGVVSLQEQFGKERVIFFPVDITNIELYNETFKQVVNILNGLDILVNNAGIMKDVCIEQTFAVNVVALIRGSLLALDHMGKHKGGKGGTIVNIASRAGLEAFPTAPVYSTSKYAVIGFSLNLEKFYDKTKVRVLTMCPSFTTTEMFNLYVTTNKFLDFVDMEVIEQYSHEPQKVTHVGQSVVELIQKGENGSIWVVQHDMPPFAITVKSHDLTKPIEQTDIHV</sequence>
<comment type="catalytic activity">
    <reaction evidence="17">
        <text>prostaglandin A1 + NAD(+) = 15-oxo-prostaglandin A1 + NADH + H(+)</text>
        <dbReference type="Rhea" id="RHEA:41263"/>
        <dbReference type="ChEBI" id="CHEBI:15378"/>
        <dbReference type="ChEBI" id="CHEBI:57398"/>
        <dbReference type="ChEBI" id="CHEBI:57540"/>
        <dbReference type="ChEBI" id="CHEBI:57945"/>
        <dbReference type="ChEBI" id="CHEBI:85072"/>
    </reaction>
    <physiologicalReaction direction="left-to-right" evidence="17">
        <dbReference type="Rhea" id="RHEA:41264"/>
    </physiologicalReaction>
</comment>
<dbReference type="InterPro" id="IPR002347">
    <property type="entry name" value="SDR_fam"/>
</dbReference>
<evidence type="ECO:0000256" key="15">
    <source>
        <dbReference type="ARBA" id="ARBA00048393"/>
    </source>
</evidence>
<evidence type="ECO:0000256" key="10">
    <source>
        <dbReference type="ARBA" id="ARBA00047672"/>
    </source>
</evidence>
<dbReference type="InterPro" id="IPR036291">
    <property type="entry name" value="NAD(P)-bd_dom_sf"/>
</dbReference>
<evidence type="ECO:0000256" key="18">
    <source>
        <dbReference type="ARBA" id="ARBA00048739"/>
    </source>
</evidence>
<dbReference type="EC" id="1.1.1.141" evidence="3"/>
<protein>
    <recommendedName>
        <fullName evidence="5">15-hydroxyprostaglandin dehydrogenase [NAD(+)]</fullName>
        <ecNumber evidence="3">1.1.1.141</ecNumber>
        <ecNumber evidence="4">1.1.1.232</ecNumber>
    </recommendedName>
    <alternativeName>
        <fullName evidence="7">Eicosanoid/docosanoid dehydrogenase [NAD(+)]</fullName>
    </alternativeName>
    <alternativeName>
        <fullName evidence="6">Prostaglandin dehydrogenase 1</fullName>
    </alternativeName>
</protein>
<evidence type="ECO:0000256" key="8">
    <source>
        <dbReference type="ARBA" id="ARBA00045705"/>
    </source>
</evidence>
<evidence type="ECO:0000256" key="20">
    <source>
        <dbReference type="ARBA" id="ARBA00049151"/>
    </source>
</evidence>
<dbReference type="RefSeq" id="XP_011647698.1">
    <property type="nucleotide sequence ID" value="XM_011649396.2"/>
</dbReference>
<dbReference type="OrthoDB" id="417891at2759"/>
<comment type="catalytic activity">
    <reaction evidence="19">
        <text>resolvin D2 + NAD(+) = 16-oxoresolvin D2 + NADH + H(+)</text>
        <dbReference type="Rhea" id="RHEA:53588"/>
        <dbReference type="ChEBI" id="CHEBI:15378"/>
        <dbReference type="ChEBI" id="CHEBI:57540"/>
        <dbReference type="ChEBI" id="CHEBI:57945"/>
        <dbReference type="ChEBI" id="CHEBI:133367"/>
        <dbReference type="ChEBI" id="CHEBI:137498"/>
    </reaction>
    <physiologicalReaction direction="left-to-right" evidence="19">
        <dbReference type="Rhea" id="RHEA:53589"/>
    </physiologicalReaction>
</comment>
<dbReference type="PRINTS" id="PR00081">
    <property type="entry name" value="GDHRDH"/>
</dbReference>
<dbReference type="Gene3D" id="3.40.50.720">
    <property type="entry name" value="NAD(P)-binding Rossmann-like Domain"/>
    <property type="match status" value="1"/>
</dbReference>
<evidence type="ECO:0000256" key="16">
    <source>
        <dbReference type="ARBA" id="ARBA00048535"/>
    </source>
</evidence>
<dbReference type="EC" id="1.1.1.232" evidence="4"/>
<keyword evidence="2" id="KW-0560">Oxidoreductase</keyword>
<dbReference type="GeneID" id="105433905"/>
<proteinExistence type="inferred from homology"/>
<comment type="catalytic activity">
    <reaction evidence="18">
        <text>prostaglandin E2 + NAD(+) = 15-oxoprostaglandin E2 + NADH + H(+)</text>
        <dbReference type="Rhea" id="RHEA:11876"/>
        <dbReference type="ChEBI" id="CHEBI:15378"/>
        <dbReference type="ChEBI" id="CHEBI:57400"/>
        <dbReference type="ChEBI" id="CHEBI:57540"/>
        <dbReference type="ChEBI" id="CHEBI:57945"/>
        <dbReference type="ChEBI" id="CHEBI:606564"/>
        <dbReference type="EC" id="1.1.1.141"/>
    </reaction>
    <physiologicalReaction direction="left-to-right" evidence="18">
        <dbReference type="Rhea" id="RHEA:11877"/>
    </physiologicalReaction>
</comment>
<evidence type="ECO:0000256" key="14">
    <source>
        <dbReference type="ARBA" id="ARBA00048170"/>
    </source>
</evidence>
<name>A0A6I9XNQ6_9HYME</name>
<comment type="similarity">
    <text evidence="1 22">Belongs to the short-chain dehydrogenases/reductases (SDR) family.</text>
</comment>
<evidence type="ECO:0000256" key="4">
    <source>
        <dbReference type="ARBA" id="ARBA00039060"/>
    </source>
</evidence>
<comment type="catalytic activity">
    <reaction evidence="13">
        <text>(11R)-hydroxy-(5Z,8Z,12E,14Z)-eicosatetraenoate + NAD(+) = 11-oxo-(5Z,8Z,12E,14Z)-eicosatetraenoate + NADH + H(+)</text>
        <dbReference type="Rhea" id="RHEA:48640"/>
        <dbReference type="ChEBI" id="CHEBI:15378"/>
        <dbReference type="ChEBI" id="CHEBI:57540"/>
        <dbReference type="ChEBI" id="CHEBI:57945"/>
        <dbReference type="ChEBI" id="CHEBI:78836"/>
        <dbReference type="ChEBI" id="CHEBI:90697"/>
    </reaction>
    <physiologicalReaction direction="left-to-right" evidence="13">
        <dbReference type="Rhea" id="RHEA:48641"/>
    </physiologicalReaction>
</comment>
<comment type="catalytic activity">
    <reaction evidence="10">
        <text>resolvin D1 + NAD(+) = 8-oxoresolvin D1 + NADH + H(+)</text>
        <dbReference type="Rhea" id="RHEA:50124"/>
        <dbReference type="ChEBI" id="CHEBI:15378"/>
        <dbReference type="ChEBI" id="CHEBI:57540"/>
        <dbReference type="ChEBI" id="CHEBI:57945"/>
        <dbReference type="ChEBI" id="CHEBI:132079"/>
        <dbReference type="ChEBI" id="CHEBI:132080"/>
    </reaction>
    <physiologicalReaction direction="left-to-right" evidence="10">
        <dbReference type="Rhea" id="RHEA:50125"/>
    </physiologicalReaction>
</comment>
<comment type="catalytic activity">
    <reaction evidence="21">
        <text>resolvin E1 + NAD(+) = 18-oxo-resolvin E1 + NADH + H(+)</text>
        <dbReference type="Rhea" id="RHEA:49244"/>
        <dbReference type="ChEBI" id="CHEBI:15378"/>
        <dbReference type="ChEBI" id="CHEBI:57540"/>
        <dbReference type="ChEBI" id="CHEBI:57945"/>
        <dbReference type="ChEBI" id="CHEBI:91000"/>
        <dbReference type="ChEBI" id="CHEBI:91001"/>
    </reaction>
    <physiologicalReaction direction="left-to-right" evidence="21">
        <dbReference type="Rhea" id="RHEA:49245"/>
    </physiologicalReaction>
</comment>
<evidence type="ECO:0000256" key="12">
    <source>
        <dbReference type="ARBA" id="ARBA00048140"/>
    </source>
</evidence>
<gene>
    <name evidence="24" type="primary">LOC105433905</name>
</gene>
<comment type="catalytic activity">
    <reaction evidence="11">
        <text>14-hydroxy-(4Z,7Z,10Z,12E,16Z,19Z)-docosahexaenoate + NAD(+) = 14-oxo-(4Z,7Z,10Z,12E,16Z,19Z)-docosahexaenoate + NADH + H(+)</text>
        <dbReference type="Rhea" id="RHEA:48952"/>
        <dbReference type="ChEBI" id="CHEBI:15378"/>
        <dbReference type="ChEBI" id="CHEBI:57540"/>
        <dbReference type="ChEBI" id="CHEBI:57945"/>
        <dbReference type="ChEBI" id="CHEBI:90866"/>
        <dbReference type="ChEBI" id="CHEBI:90867"/>
    </reaction>
    <physiologicalReaction direction="left-to-right" evidence="11">
        <dbReference type="Rhea" id="RHEA:48953"/>
    </physiologicalReaction>
</comment>
<comment type="catalytic activity">
    <reaction evidence="9">
        <text>prostaglandin E1 + NAD(+) = 15-oxoprostaglandin E1 + NADH + H(+)</text>
        <dbReference type="Rhea" id="RHEA:16477"/>
        <dbReference type="ChEBI" id="CHEBI:15378"/>
        <dbReference type="ChEBI" id="CHEBI:57397"/>
        <dbReference type="ChEBI" id="CHEBI:57401"/>
        <dbReference type="ChEBI" id="CHEBI:57540"/>
        <dbReference type="ChEBI" id="CHEBI:57945"/>
    </reaction>
    <physiologicalReaction direction="left-to-right" evidence="9">
        <dbReference type="Rhea" id="RHEA:16478"/>
    </physiologicalReaction>
</comment>
<dbReference type="GO" id="GO:0047034">
    <property type="term" value="F:15-hydroxyicosatetraenoate dehydrogenase activity"/>
    <property type="evidence" value="ECO:0007669"/>
    <property type="project" value="UniProtKB-EC"/>
</dbReference>
<evidence type="ECO:0000313" key="23">
    <source>
        <dbReference type="Proteomes" id="UP000504615"/>
    </source>
</evidence>
<dbReference type="Pfam" id="PF00106">
    <property type="entry name" value="adh_short"/>
    <property type="match status" value="1"/>
</dbReference>
<dbReference type="GO" id="GO:0005737">
    <property type="term" value="C:cytoplasm"/>
    <property type="evidence" value="ECO:0007669"/>
    <property type="project" value="TreeGrafter"/>
</dbReference>
<dbReference type="KEGG" id="pbar:105433905"/>
<reference evidence="24" key="1">
    <citation type="submission" date="2025-08" db="UniProtKB">
        <authorList>
            <consortium name="RefSeq"/>
        </authorList>
    </citation>
    <scope>IDENTIFICATION</scope>
</reference>
<dbReference type="AlphaFoldDB" id="A0A6I9XNQ6"/>
<evidence type="ECO:0000256" key="5">
    <source>
        <dbReference type="ARBA" id="ARBA00040276"/>
    </source>
</evidence>
<comment type="catalytic activity">
    <reaction evidence="20">
        <text>(15S)-hydroxy-(5Z,8Z,11Z,13E)-eicosatetraenoate + NAD(+) = 15-oxo-(5Z,8Z,11Z,13E)-eicosatetraenoate + NADH + H(+)</text>
        <dbReference type="Rhea" id="RHEA:23260"/>
        <dbReference type="ChEBI" id="CHEBI:15378"/>
        <dbReference type="ChEBI" id="CHEBI:57409"/>
        <dbReference type="ChEBI" id="CHEBI:57410"/>
        <dbReference type="ChEBI" id="CHEBI:57540"/>
        <dbReference type="ChEBI" id="CHEBI:57945"/>
        <dbReference type="EC" id="1.1.1.232"/>
    </reaction>
    <physiologicalReaction direction="left-to-right" evidence="20">
        <dbReference type="Rhea" id="RHEA:23261"/>
    </physiologicalReaction>
</comment>
<evidence type="ECO:0000256" key="3">
    <source>
        <dbReference type="ARBA" id="ARBA00038968"/>
    </source>
</evidence>
<evidence type="ECO:0000256" key="19">
    <source>
        <dbReference type="ARBA" id="ARBA00048921"/>
    </source>
</evidence>
<comment type="catalytic activity">
    <reaction evidence="14">
        <text>resolvin D1 + NAD(+) = 17-oxoresolvin D1 + NADH + H(+)</text>
        <dbReference type="Rhea" id="RHEA:50128"/>
        <dbReference type="ChEBI" id="CHEBI:15378"/>
        <dbReference type="ChEBI" id="CHEBI:57540"/>
        <dbReference type="ChEBI" id="CHEBI:57945"/>
        <dbReference type="ChEBI" id="CHEBI:132079"/>
        <dbReference type="ChEBI" id="CHEBI:132081"/>
    </reaction>
    <physiologicalReaction direction="left-to-right" evidence="14">
        <dbReference type="Rhea" id="RHEA:50129"/>
    </physiologicalReaction>
</comment>
<dbReference type="PANTHER" id="PTHR44229:SF4">
    <property type="entry name" value="15-HYDROXYPROSTAGLANDIN DEHYDROGENASE [NAD(+)]"/>
    <property type="match status" value="1"/>
</dbReference>
<dbReference type="PANTHER" id="PTHR44229">
    <property type="entry name" value="15-HYDROXYPROSTAGLANDIN DEHYDROGENASE [NAD(+)]"/>
    <property type="match status" value="1"/>
</dbReference>
<comment type="catalytic activity">
    <reaction evidence="16">
        <text>lipoxin A4 + NAD(+) = 15-oxo-(5S,6R)-dihydroxy-(7E,9E,11Z,13E)-eicosatetraenoate + NADH + H(+)</text>
        <dbReference type="Rhea" id="RHEA:41572"/>
        <dbReference type="ChEBI" id="CHEBI:15378"/>
        <dbReference type="ChEBI" id="CHEBI:57540"/>
        <dbReference type="ChEBI" id="CHEBI:57945"/>
        <dbReference type="ChEBI" id="CHEBI:67026"/>
        <dbReference type="ChEBI" id="CHEBI:78311"/>
    </reaction>
    <physiologicalReaction direction="left-to-right" evidence="16">
        <dbReference type="Rhea" id="RHEA:41573"/>
    </physiologicalReaction>
</comment>
<dbReference type="Proteomes" id="UP000504615">
    <property type="component" value="Unplaced"/>
</dbReference>
<dbReference type="PRINTS" id="PR00080">
    <property type="entry name" value="SDRFAMILY"/>
</dbReference>
<dbReference type="SUPFAM" id="SSF51735">
    <property type="entry name" value="NAD(P)-binding Rossmann-fold domains"/>
    <property type="match status" value="1"/>
</dbReference>
<comment type="catalytic activity">
    <reaction evidence="12">
        <text>15-oxo-(5S,6R)-dihydroxy-(7E,9E,11Z)-eicosatrienoate + NADH + H(+) = (5S,6R,15S)-trihydroxy-(7E,9E,11Z)-eicosatrienoate + NAD(+)</text>
        <dbReference type="Rhea" id="RHEA:41596"/>
        <dbReference type="ChEBI" id="CHEBI:15378"/>
        <dbReference type="ChEBI" id="CHEBI:57540"/>
        <dbReference type="ChEBI" id="CHEBI:57945"/>
        <dbReference type="ChEBI" id="CHEBI:78325"/>
        <dbReference type="ChEBI" id="CHEBI:78329"/>
    </reaction>
    <physiologicalReaction direction="left-to-right" evidence="12">
        <dbReference type="Rhea" id="RHEA:41597"/>
    </physiologicalReaction>
</comment>
<evidence type="ECO:0000256" key="21">
    <source>
        <dbReference type="ARBA" id="ARBA00049188"/>
    </source>
</evidence>
<evidence type="ECO:0000256" key="13">
    <source>
        <dbReference type="ARBA" id="ARBA00048144"/>
    </source>
</evidence>
<evidence type="ECO:0000313" key="24">
    <source>
        <dbReference type="RefSeq" id="XP_011647698.1"/>
    </source>
</evidence>
<evidence type="ECO:0000256" key="22">
    <source>
        <dbReference type="RuleBase" id="RU000363"/>
    </source>
</evidence>
<dbReference type="GO" id="GO:0016404">
    <property type="term" value="F:15-hydroxyprostaglandin dehydrogenase (NAD+) activity"/>
    <property type="evidence" value="ECO:0007669"/>
    <property type="project" value="UniProtKB-EC"/>
</dbReference>
<comment type="function">
    <text evidence="8">Catalyzes the NAD-dependent dehydrogenation (oxidation) of a broad array of hydroxylated polyunsaturated fatty acids (mainly eicosanoids and docosanoids, including prostaglandins, lipoxins and resolvins), yielding their corresponding keto (oxo) metabolites. Decreases the levels of the pro-proliferative prostaglandins such as prostaglandin E2 (whose activity is increased in cancer because of an increase in the expression of cyclooxygenase 2) and generates oxo-fatty acid products that can profoundly influence cell function by abrogating pro-inflammatory cytokine expression. Converts resolvins E1, D1 and D2 to their oxo products, which represents a mode of resolvin inactivation. Resolvin E1 plays important roles during the resolution phase of acute inflammation, while resolvins D1 and D2 have a unique role in obesity-induced adipose inflammation.</text>
</comment>
<organism evidence="23 24">
    <name type="scientific">Pogonomyrmex barbatus</name>
    <name type="common">red harvester ant</name>
    <dbReference type="NCBI Taxonomy" id="144034"/>
    <lineage>
        <taxon>Eukaryota</taxon>
        <taxon>Metazoa</taxon>
        <taxon>Ecdysozoa</taxon>
        <taxon>Arthropoda</taxon>
        <taxon>Hexapoda</taxon>
        <taxon>Insecta</taxon>
        <taxon>Pterygota</taxon>
        <taxon>Neoptera</taxon>
        <taxon>Endopterygota</taxon>
        <taxon>Hymenoptera</taxon>
        <taxon>Apocrita</taxon>
        <taxon>Aculeata</taxon>
        <taxon>Formicoidea</taxon>
        <taxon>Formicidae</taxon>
        <taxon>Myrmicinae</taxon>
        <taxon>Pogonomyrmex</taxon>
    </lineage>
</organism>
<keyword evidence="23" id="KW-1185">Reference proteome</keyword>
<evidence type="ECO:0000256" key="11">
    <source>
        <dbReference type="ARBA" id="ARBA00048008"/>
    </source>
</evidence>
<evidence type="ECO:0000256" key="2">
    <source>
        <dbReference type="ARBA" id="ARBA00023002"/>
    </source>
</evidence>
<evidence type="ECO:0000256" key="1">
    <source>
        <dbReference type="ARBA" id="ARBA00006484"/>
    </source>
</evidence>
<evidence type="ECO:0000256" key="6">
    <source>
        <dbReference type="ARBA" id="ARBA00041812"/>
    </source>
</evidence>
<comment type="catalytic activity">
    <reaction evidence="15">
        <text>resolvin D2 + NAD(+) = 7-oxoresolvin D2 + NADH + H(+)</text>
        <dbReference type="Rhea" id="RHEA:53584"/>
        <dbReference type="ChEBI" id="CHEBI:15378"/>
        <dbReference type="ChEBI" id="CHEBI:57540"/>
        <dbReference type="ChEBI" id="CHEBI:57945"/>
        <dbReference type="ChEBI" id="CHEBI:133367"/>
        <dbReference type="ChEBI" id="CHEBI:137497"/>
    </reaction>
    <physiologicalReaction direction="left-to-right" evidence="15">
        <dbReference type="Rhea" id="RHEA:53585"/>
    </physiologicalReaction>
</comment>
<accession>A0A6I9XNQ6</accession>
<evidence type="ECO:0000256" key="9">
    <source>
        <dbReference type="ARBA" id="ARBA00047325"/>
    </source>
</evidence>